<dbReference type="KEGG" id="vg:29068970"/>
<reference evidence="2" key="1">
    <citation type="submission" date="2016-07" db="EMBL/GenBank/DDBJ databases">
        <authorList>
            <person name="Florea S."/>
            <person name="Webb J.S."/>
            <person name="Jaromczyk J."/>
            <person name="Schardl C.L."/>
        </authorList>
    </citation>
    <scope>NUCLEOTIDE SEQUENCE [LARGE SCALE GENOMIC DNA]</scope>
</reference>
<organism evidence="1 2">
    <name type="scientific">Gordonia phage Eyre</name>
    <dbReference type="NCBI Taxonomy" id="1887646"/>
    <lineage>
        <taxon>Viruses</taxon>
        <taxon>Duplodnaviria</taxon>
        <taxon>Heunggongvirae</taxon>
        <taxon>Uroviricota</taxon>
        <taxon>Caudoviricetes</taxon>
        <taxon>Eyrevirus</taxon>
        <taxon>Eyrevirus eyre</taxon>
    </lineage>
</organism>
<accession>A0A1B3B017</accession>
<dbReference type="RefSeq" id="YP_009292455.1">
    <property type="nucleotide sequence ID" value="NC_031122.1"/>
</dbReference>
<proteinExistence type="predicted"/>
<dbReference type="GeneID" id="29068970"/>
<gene>
    <name evidence="1" type="primary">64</name>
    <name evidence="1" type="ORF">SEA_EYRE_64</name>
</gene>
<keyword evidence="2" id="KW-1185">Reference proteome</keyword>
<protein>
    <submittedName>
        <fullName evidence="1">Uncharacterized protein</fullName>
    </submittedName>
</protein>
<evidence type="ECO:0000313" key="1">
    <source>
        <dbReference type="EMBL" id="AOE44344.1"/>
    </source>
</evidence>
<sequence length="83" mass="8944">MAEFSVGDRVTWLGPGATGTERMAGKVVDQPPQVLWAPLGAHWVEVTHGVETLDEWAAQACGLSPGDLGALIYLFPDQMEHLD</sequence>
<evidence type="ECO:0000313" key="2">
    <source>
        <dbReference type="Proteomes" id="UP000201149"/>
    </source>
</evidence>
<dbReference type="OrthoDB" id="37947at10239"/>
<dbReference type="EMBL" id="KX557277">
    <property type="protein sequence ID" value="AOE44344.1"/>
    <property type="molecule type" value="Genomic_DNA"/>
</dbReference>
<name>A0A1B3B017_9CAUD</name>
<dbReference type="Proteomes" id="UP000201149">
    <property type="component" value="Segment"/>
</dbReference>